<dbReference type="RefSeq" id="WP_170022935.1">
    <property type="nucleotide sequence ID" value="NZ_JABCSC020000004.1"/>
</dbReference>
<feature type="transmembrane region" description="Helical" evidence="7">
    <location>
        <begin position="168"/>
        <end position="190"/>
    </location>
</feature>
<gene>
    <name evidence="9" type="ORF">HJ583_016455</name>
</gene>
<feature type="transmembrane region" description="Helical" evidence="7">
    <location>
        <begin position="135"/>
        <end position="153"/>
    </location>
</feature>
<dbReference type="InterPro" id="IPR001054">
    <property type="entry name" value="A/G_cyclase"/>
</dbReference>
<feature type="transmembrane region" description="Helical" evidence="7">
    <location>
        <begin position="29"/>
        <end position="51"/>
    </location>
</feature>
<comment type="caution">
    <text evidence="9">The sequence shown here is derived from an EMBL/GenBank/DDBJ whole genome shotgun (WGS) entry which is preliminary data.</text>
</comment>
<feature type="transmembrane region" description="Helical" evidence="7">
    <location>
        <begin position="82"/>
        <end position="102"/>
    </location>
</feature>
<keyword evidence="3" id="KW-0547">Nucleotide-binding</keyword>
<feature type="transmembrane region" description="Helical" evidence="7">
    <location>
        <begin position="57"/>
        <end position="75"/>
    </location>
</feature>
<dbReference type="Proteomes" id="UP000778523">
    <property type="component" value="Unassembled WGS sequence"/>
</dbReference>
<keyword evidence="6" id="KW-0456">Lyase</keyword>
<feature type="transmembrane region" description="Helical" evidence="7">
    <location>
        <begin position="108"/>
        <end position="128"/>
    </location>
</feature>
<keyword evidence="2 7" id="KW-0812">Transmembrane</keyword>
<evidence type="ECO:0000256" key="2">
    <source>
        <dbReference type="ARBA" id="ARBA00022692"/>
    </source>
</evidence>
<organism evidence="9 10">
    <name type="scientific">Uliginosibacterium aquaticum</name>
    <dbReference type="NCBI Taxonomy" id="2731212"/>
    <lineage>
        <taxon>Bacteria</taxon>
        <taxon>Pseudomonadati</taxon>
        <taxon>Pseudomonadota</taxon>
        <taxon>Betaproteobacteria</taxon>
        <taxon>Rhodocyclales</taxon>
        <taxon>Zoogloeaceae</taxon>
        <taxon>Uliginosibacterium</taxon>
    </lineage>
</organism>
<dbReference type="PROSITE" id="PS50125">
    <property type="entry name" value="GUANYLATE_CYCLASE_2"/>
    <property type="match status" value="1"/>
</dbReference>
<dbReference type="PANTHER" id="PTHR11920">
    <property type="entry name" value="GUANYLYL CYCLASE"/>
    <property type="match status" value="1"/>
</dbReference>
<reference evidence="9 10" key="1">
    <citation type="submission" date="2020-06" db="EMBL/GenBank/DDBJ databases">
        <title>Draft genome of Uliginosibacterium sp. IMCC34675.</title>
        <authorList>
            <person name="Song J."/>
        </authorList>
    </citation>
    <scope>NUCLEOTIDE SEQUENCE [LARGE SCALE GENOMIC DNA]</scope>
    <source>
        <strain evidence="9 10">IMCC34675</strain>
    </source>
</reference>
<comment type="subcellular location">
    <subcellularLocation>
        <location evidence="1">Membrane</location>
    </subcellularLocation>
</comment>
<dbReference type="PANTHER" id="PTHR11920:SF335">
    <property type="entry name" value="GUANYLATE CYCLASE"/>
    <property type="match status" value="1"/>
</dbReference>
<dbReference type="InterPro" id="IPR050401">
    <property type="entry name" value="Cyclic_nucleotide_synthase"/>
</dbReference>
<dbReference type="CDD" id="cd07302">
    <property type="entry name" value="CHD"/>
    <property type="match status" value="1"/>
</dbReference>
<protein>
    <submittedName>
        <fullName evidence="9">Adenylate/guanylate cyclase domain-containing protein</fullName>
    </submittedName>
</protein>
<keyword evidence="4 7" id="KW-1133">Transmembrane helix</keyword>
<sequence length="442" mass="48011">MSSASLLHRLRTAGIDPGDSDELRLQKGLLALVSGLVSLASGLWLLIYWLLGPQLPSSLPFGLQLVIAANMLIYARWSNFEVFRTVLLSVLLFFPFMAQWALGDSVAASGLILWGVLAPVCALLCVGARESLPWFAAYVIFTLLTGAADYVLADLGGPASGVPRKVSVLFFALNFATLSSMVYLCLRFAITERRKTQGQLEEAHARLAVEQARSERLLLNILPAPIALRLKNSEETIADGCAEVSVMFADIVNFTELAAGLPPDEVFKVLNHVFSKFDELAEARGLEKIKTIGDAYMVAGGLNASLADPCGAIAELALDMRDWLAEDSALQGRNLQIRVGIGTGPVVAGVVGRKKFIYDLWGDTVNLASRITGESHPSMIQCDSTTFARLKYRFIFEDPVTLRLKGKGMVSVWRLLGRGSDKGKSPRTSRFETLDIDVSGVD</sequence>
<evidence type="ECO:0000256" key="6">
    <source>
        <dbReference type="ARBA" id="ARBA00023239"/>
    </source>
</evidence>
<dbReference type="Pfam" id="PF00211">
    <property type="entry name" value="Guanylate_cyc"/>
    <property type="match status" value="1"/>
</dbReference>
<evidence type="ECO:0000313" key="10">
    <source>
        <dbReference type="Proteomes" id="UP000778523"/>
    </source>
</evidence>
<dbReference type="SUPFAM" id="SSF55073">
    <property type="entry name" value="Nucleotide cyclase"/>
    <property type="match status" value="1"/>
</dbReference>
<dbReference type="SMART" id="SM00044">
    <property type="entry name" value="CYCc"/>
    <property type="match status" value="1"/>
</dbReference>
<keyword evidence="10" id="KW-1185">Reference proteome</keyword>
<accession>A0ABX2IIH3</accession>
<evidence type="ECO:0000259" key="8">
    <source>
        <dbReference type="PROSITE" id="PS50125"/>
    </source>
</evidence>
<keyword evidence="5 7" id="KW-0472">Membrane</keyword>
<dbReference type="Gene3D" id="3.30.70.1230">
    <property type="entry name" value="Nucleotide cyclase"/>
    <property type="match status" value="1"/>
</dbReference>
<dbReference type="EMBL" id="JABCSC020000004">
    <property type="protein sequence ID" value="NSL56628.1"/>
    <property type="molecule type" value="Genomic_DNA"/>
</dbReference>
<name>A0ABX2IIH3_9RHOO</name>
<evidence type="ECO:0000256" key="3">
    <source>
        <dbReference type="ARBA" id="ARBA00022741"/>
    </source>
</evidence>
<feature type="domain" description="Guanylate cyclase" evidence="8">
    <location>
        <begin position="245"/>
        <end position="372"/>
    </location>
</feature>
<evidence type="ECO:0000256" key="7">
    <source>
        <dbReference type="SAM" id="Phobius"/>
    </source>
</evidence>
<evidence type="ECO:0000256" key="5">
    <source>
        <dbReference type="ARBA" id="ARBA00023136"/>
    </source>
</evidence>
<dbReference type="InterPro" id="IPR029787">
    <property type="entry name" value="Nucleotide_cyclase"/>
</dbReference>
<evidence type="ECO:0000256" key="4">
    <source>
        <dbReference type="ARBA" id="ARBA00022989"/>
    </source>
</evidence>
<proteinExistence type="predicted"/>
<dbReference type="Gene3D" id="6.10.250.780">
    <property type="match status" value="1"/>
</dbReference>
<evidence type="ECO:0000313" key="9">
    <source>
        <dbReference type="EMBL" id="NSL56628.1"/>
    </source>
</evidence>
<evidence type="ECO:0000256" key="1">
    <source>
        <dbReference type="ARBA" id="ARBA00004370"/>
    </source>
</evidence>